<dbReference type="PANTHER" id="PTHR48085">
    <property type="entry name" value="CADMIUM/ZINC-TRANSPORTING ATPASE HMA2-RELATED"/>
    <property type="match status" value="1"/>
</dbReference>
<keyword evidence="5" id="KW-0479">Metal-binding</keyword>
<dbReference type="GO" id="GO:0005524">
    <property type="term" value="F:ATP binding"/>
    <property type="evidence" value="ECO:0007669"/>
    <property type="project" value="UniProtKB-KW"/>
</dbReference>
<evidence type="ECO:0000256" key="10">
    <source>
        <dbReference type="ARBA" id="ARBA00023136"/>
    </source>
</evidence>
<evidence type="ECO:0000256" key="6">
    <source>
        <dbReference type="ARBA" id="ARBA00022741"/>
    </source>
</evidence>
<dbReference type="FunFam" id="2.70.150.10:FF:000020">
    <property type="entry name" value="Copper-exporting P-type ATPase A"/>
    <property type="match status" value="1"/>
</dbReference>
<dbReference type="InterPro" id="IPR008250">
    <property type="entry name" value="ATPase_P-typ_transduc_dom_A_sf"/>
</dbReference>
<dbReference type="SUPFAM" id="SSF81653">
    <property type="entry name" value="Calcium ATPase, transduction domain A"/>
    <property type="match status" value="1"/>
</dbReference>
<organism evidence="13">
    <name type="scientific">marine metagenome</name>
    <dbReference type="NCBI Taxonomy" id="408172"/>
    <lineage>
        <taxon>unclassified sequences</taxon>
        <taxon>metagenomes</taxon>
        <taxon>ecological metagenomes</taxon>
    </lineage>
</organism>
<evidence type="ECO:0000256" key="7">
    <source>
        <dbReference type="ARBA" id="ARBA00022840"/>
    </source>
</evidence>
<feature type="transmembrane region" description="Helical" evidence="11">
    <location>
        <begin position="46"/>
        <end position="63"/>
    </location>
</feature>
<proteinExistence type="inferred from homology"/>
<dbReference type="InterPro" id="IPR051014">
    <property type="entry name" value="Cation_Transport_ATPase_IB"/>
</dbReference>
<feature type="domain" description="P-type ATPase A" evidence="12">
    <location>
        <begin position="127"/>
        <end position="227"/>
    </location>
</feature>
<dbReference type="Pfam" id="PF00122">
    <property type="entry name" value="E1-E2_ATPase"/>
    <property type="match status" value="1"/>
</dbReference>
<keyword evidence="3" id="KW-1003">Cell membrane</keyword>
<evidence type="ECO:0000256" key="2">
    <source>
        <dbReference type="ARBA" id="ARBA00006024"/>
    </source>
</evidence>
<evidence type="ECO:0000256" key="8">
    <source>
        <dbReference type="ARBA" id="ARBA00022967"/>
    </source>
</evidence>
<dbReference type="Gene3D" id="2.70.150.10">
    <property type="entry name" value="Calcium-transporting ATPase, cytoplasmic transduction domain A"/>
    <property type="match status" value="1"/>
</dbReference>
<keyword evidence="4 11" id="KW-0812">Transmembrane</keyword>
<evidence type="ECO:0000256" key="4">
    <source>
        <dbReference type="ARBA" id="ARBA00022692"/>
    </source>
</evidence>
<dbReference type="InterPro" id="IPR001757">
    <property type="entry name" value="P_typ_ATPase"/>
</dbReference>
<reference evidence="13" key="1">
    <citation type="submission" date="2018-05" db="EMBL/GenBank/DDBJ databases">
        <authorList>
            <person name="Lanie J.A."/>
            <person name="Ng W.-L."/>
            <person name="Kazmierczak K.M."/>
            <person name="Andrzejewski T.M."/>
            <person name="Davidsen T.M."/>
            <person name="Wayne K.J."/>
            <person name="Tettelin H."/>
            <person name="Glass J.I."/>
            <person name="Rusch D."/>
            <person name="Podicherti R."/>
            <person name="Tsui H.-C.T."/>
            <person name="Winkler M.E."/>
        </authorList>
    </citation>
    <scope>NUCLEOTIDE SEQUENCE</scope>
</reference>
<evidence type="ECO:0000313" key="13">
    <source>
        <dbReference type="EMBL" id="SVB66249.1"/>
    </source>
</evidence>
<dbReference type="AlphaFoldDB" id="A0A382FUC4"/>
<dbReference type="EMBL" id="UINC01051739">
    <property type="protein sequence ID" value="SVB66249.1"/>
    <property type="molecule type" value="Genomic_DNA"/>
</dbReference>
<dbReference type="GO" id="GO:0016887">
    <property type="term" value="F:ATP hydrolysis activity"/>
    <property type="evidence" value="ECO:0007669"/>
    <property type="project" value="InterPro"/>
</dbReference>
<evidence type="ECO:0000256" key="5">
    <source>
        <dbReference type="ARBA" id="ARBA00022723"/>
    </source>
</evidence>
<evidence type="ECO:0000259" key="12">
    <source>
        <dbReference type="Pfam" id="PF00122"/>
    </source>
</evidence>
<feature type="transmembrane region" description="Helical" evidence="11">
    <location>
        <begin position="20"/>
        <end position="39"/>
    </location>
</feature>
<keyword evidence="10 11" id="KW-0472">Membrane</keyword>
<evidence type="ECO:0000256" key="3">
    <source>
        <dbReference type="ARBA" id="ARBA00022475"/>
    </source>
</evidence>
<keyword evidence="7" id="KW-0067">ATP-binding</keyword>
<comment type="similarity">
    <text evidence="2">Belongs to the cation transport ATPase (P-type) (TC 3.A.3) family. Type IB subfamily.</text>
</comment>
<evidence type="ECO:0000256" key="11">
    <source>
        <dbReference type="SAM" id="Phobius"/>
    </source>
</evidence>
<sequence>MATEENENNEVESNQAATTVKFMFAGILFVINGFLADWFLGTESNVGDFSAMVGALILGFRVFRTTVKDLQQGLLTTNELVAIAVLATFSYGQYHAAGLVAFFMLLAEMIESRTASGAQEAIQRLMKMTPTKAHRITPDGEDEVSANDLVVGDRIRVRPGDNIPADGEILTGTGSINQANITGESLPVEKRPGDTVFQGTINNDGVLEVKISKVGVETEFGRVRELIIQA</sequence>
<dbReference type="GO" id="GO:0046872">
    <property type="term" value="F:metal ion binding"/>
    <property type="evidence" value="ECO:0007669"/>
    <property type="project" value="UniProtKB-KW"/>
</dbReference>
<gene>
    <name evidence="13" type="ORF">METZ01_LOCUS219103</name>
</gene>
<accession>A0A382FUC4</accession>
<dbReference type="GO" id="GO:0022857">
    <property type="term" value="F:transmembrane transporter activity"/>
    <property type="evidence" value="ECO:0007669"/>
    <property type="project" value="TreeGrafter"/>
</dbReference>
<evidence type="ECO:0000256" key="9">
    <source>
        <dbReference type="ARBA" id="ARBA00022989"/>
    </source>
</evidence>
<dbReference type="PANTHER" id="PTHR48085:SF5">
    <property type="entry name" value="CADMIUM_ZINC-TRANSPORTING ATPASE HMA4-RELATED"/>
    <property type="match status" value="1"/>
</dbReference>
<dbReference type="InterPro" id="IPR059000">
    <property type="entry name" value="ATPase_P-type_domA"/>
</dbReference>
<feature type="non-terminal residue" evidence="13">
    <location>
        <position position="230"/>
    </location>
</feature>
<protein>
    <recommendedName>
        <fullName evidence="12">P-type ATPase A domain-containing protein</fullName>
    </recommendedName>
</protein>
<keyword evidence="8" id="KW-1278">Translocase</keyword>
<dbReference type="NCBIfam" id="TIGR01494">
    <property type="entry name" value="ATPase_P-type"/>
    <property type="match status" value="1"/>
</dbReference>
<comment type="subcellular location">
    <subcellularLocation>
        <location evidence="1">Cell membrane</location>
        <topology evidence="1">Multi-pass membrane protein</topology>
    </subcellularLocation>
</comment>
<feature type="transmembrane region" description="Helical" evidence="11">
    <location>
        <begin position="83"/>
        <end position="106"/>
    </location>
</feature>
<name>A0A382FUC4_9ZZZZ</name>
<dbReference type="GO" id="GO:0005886">
    <property type="term" value="C:plasma membrane"/>
    <property type="evidence" value="ECO:0007669"/>
    <property type="project" value="UniProtKB-SubCell"/>
</dbReference>
<keyword evidence="6" id="KW-0547">Nucleotide-binding</keyword>
<keyword evidence="9 11" id="KW-1133">Transmembrane helix</keyword>
<evidence type="ECO:0000256" key="1">
    <source>
        <dbReference type="ARBA" id="ARBA00004651"/>
    </source>
</evidence>